<name>A0ABW6Y3B6_9ACTN</name>
<keyword evidence="3" id="KW-1185">Reference proteome</keyword>
<proteinExistence type="predicted"/>
<organism evidence="2 3">
    <name type="scientific">Streptomyces flavochromogenes</name>
    <dbReference type="NCBI Taxonomy" id="68199"/>
    <lineage>
        <taxon>Bacteria</taxon>
        <taxon>Bacillati</taxon>
        <taxon>Actinomycetota</taxon>
        <taxon>Actinomycetes</taxon>
        <taxon>Kitasatosporales</taxon>
        <taxon>Streptomycetaceae</taxon>
        <taxon>Streptomyces</taxon>
    </lineage>
</organism>
<comment type="caution">
    <text evidence="2">The sequence shown here is derived from an EMBL/GenBank/DDBJ whole genome shotgun (WGS) entry which is preliminary data.</text>
</comment>
<dbReference type="RefSeq" id="WP_030326846.1">
    <property type="nucleotide sequence ID" value="NZ_JBIBDZ010000021.1"/>
</dbReference>
<sequence>MADPYTEALHEVIEAKAEHRASKPTEGEEKAPAPVVDLMAALEKSVADARERRGESVGAEEEDGREEGRGENATRRKSA</sequence>
<accession>A0ABW6Y3B6</accession>
<dbReference type="Proteomes" id="UP001602370">
    <property type="component" value="Unassembled WGS sequence"/>
</dbReference>
<feature type="region of interest" description="Disordered" evidence="1">
    <location>
        <begin position="46"/>
        <end position="79"/>
    </location>
</feature>
<feature type="compositionally biased region" description="Basic and acidic residues" evidence="1">
    <location>
        <begin position="66"/>
        <end position="79"/>
    </location>
</feature>
<dbReference type="EMBL" id="JBIBDZ010000021">
    <property type="protein sequence ID" value="MFF5924264.1"/>
    <property type="molecule type" value="Genomic_DNA"/>
</dbReference>
<evidence type="ECO:0000313" key="2">
    <source>
        <dbReference type="EMBL" id="MFF5924264.1"/>
    </source>
</evidence>
<gene>
    <name evidence="2" type="ORF">ACFY8C_38995</name>
</gene>
<evidence type="ECO:0000256" key="1">
    <source>
        <dbReference type="SAM" id="MobiDB-lite"/>
    </source>
</evidence>
<reference evidence="2 3" key="1">
    <citation type="submission" date="2024-10" db="EMBL/GenBank/DDBJ databases">
        <title>The Natural Products Discovery Center: Release of the First 8490 Sequenced Strains for Exploring Actinobacteria Biosynthetic Diversity.</title>
        <authorList>
            <person name="Kalkreuter E."/>
            <person name="Kautsar S.A."/>
            <person name="Yang D."/>
            <person name="Bader C.D."/>
            <person name="Teijaro C.N."/>
            <person name="Fluegel L."/>
            <person name="Davis C.M."/>
            <person name="Simpson J.R."/>
            <person name="Lauterbach L."/>
            <person name="Steele A.D."/>
            <person name="Gui C."/>
            <person name="Meng S."/>
            <person name="Li G."/>
            <person name="Viehrig K."/>
            <person name="Ye F."/>
            <person name="Su P."/>
            <person name="Kiefer A.F."/>
            <person name="Nichols A."/>
            <person name="Cepeda A.J."/>
            <person name="Yan W."/>
            <person name="Fan B."/>
            <person name="Jiang Y."/>
            <person name="Adhikari A."/>
            <person name="Zheng C.-J."/>
            <person name="Schuster L."/>
            <person name="Cowan T.M."/>
            <person name="Smanski M.J."/>
            <person name="Chevrette M.G."/>
            <person name="De Carvalho L.P.S."/>
            <person name="Shen B."/>
        </authorList>
    </citation>
    <scope>NUCLEOTIDE SEQUENCE [LARGE SCALE GENOMIC DNA]</scope>
    <source>
        <strain evidence="2 3">NPDC012605</strain>
    </source>
</reference>
<feature type="compositionally biased region" description="Basic and acidic residues" evidence="1">
    <location>
        <begin position="46"/>
        <end position="55"/>
    </location>
</feature>
<evidence type="ECO:0000313" key="3">
    <source>
        <dbReference type="Proteomes" id="UP001602370"/>
    </source>
</evidence>
<protein>
    <submittedName>
        <fullName evidence="2">Uncharacterized protein</fullName>
    </submittedName>
</protein>